<dbReference type="OrthoDB" id="342399at2"/>
<evidence type="ECO:0000256" key="2">
    <source>
        <dbReference type="ARBA" id="ARBA00023125"/>
    </source>
</evidence>
<proteinExistence type="predicted"/>
<name>A0A1G9D4K5_9BACL</name>
<reference evidence="8" key="1">
    <citation type="submission" date="2016-10" db="EMBL/GenBank/DDBJ databases">
        <authorList>
            <person name="Varghese N."/>
            <person name="Submissions S."/>
        </authorList>
    </citation>
    <scope>NUCLEOTIDE SEQUENCE [LARGE SCALE GENOMIC DNA]</scope>
    <source>
        <strain evidence="8">CGMCC 1.11012</strain>
    </source>
</reference>
<evidence type="ECO:0000259" key="5">
    <source>
        <dbReference type="PROSITE" id="PS01124"/>
    </source>
</evidence>
<dbReference type="InterPro" id="IPR018060">
    <property type="entry name" value="HTH_AraC"/>
</dbReference>
<dbReference type="STRING" id="1174501.SAMN05216192_14639"/>
<keyword evidence="3" id="KW-0804">Transcription</keyword>
<dbReference type="Gene3D" id="3.40.50.2300">
    <property type="match status" value="1"/>
</dbReference>
<dbReference type="Pfam" id="PF12833">
    <property type="entry name" value="HTH_18"/>
    <property type="match status" value="1"/>
</dbReference>
<dbReference type="RefSeq" id="WP_090718786.1">
    <property type="nucleotide sequence ID" value="NZ_CBCSKY010000071.1"/>
</dbReference>
<dbReference type="Gene3D" id="1.10.10.60">
    <property type="entry name" value="Homeodomain-like"/>
    <property type="match status" value="2"/>
</dbReference>
<feature type="domain" description="HTH araC/xylS-type" evidence="5">
    <location>
        <begin position="397"/>
        <end position="496"/>
    </location>
</feature>
<dbReference type="InterPro" id="IPR009057">
    <property type="entry name" value="Homeodomain-like_sf"/>
</dbReference>
<dbReference type="Proteomes" id="UP000199050">
    <property type="component" value="Unassembled WGS sequence"/>
</dbReference>
<dbReference type="InterPro" id="IPR001789">
    <property type="entry name" value="Sig_transdc_resp-reg_receiver"/>
</dbReference>
<dbReference type="EMBL" id="FNDX01000046">
    <property type="protein sequence ID" value="SDK58807.1"/>
    <property type="molecule type" value="Genomic_DNA"/>
</dbReference>
<keyword evidence="8" id="KW-1185">Reference proteome</keyword>
<feature type="modified residue" description="4-aspartylphosphate" evidence="4">
    <location>
        <position position="55"/>
    </location>
</feature>
<keyword evidence="1" id="KW-0805">Transcription regulation</keyword>
<dbReference type="AlphaFoldDB" id="A0A1G9D4K5"/>
<dbReference type="CDD" id="cd17536">
    <property type="entry name" value="REC_YesN-like"/>
    <property type="match status" value="1"/>
</dbReference>
<sequence length="499" mass="56457">MLRIVIVDDEVLIREGLARMISKESSTFCVVGTYADGKQLLDELPSLQVDAVITDIRMPQIDGLELIKRLKVSHPQIRTLLMSGFTEFNYAREAIRSSAVDYLLKPINKEQLFEVLYSLEQERKQQQDKENRQRAGLLLSLLQIQEPAAALIGGILLPLPYFTVTVVKGGRLEGAIAYADRLRADQRIISDLLEVHKGLLAWVRYSPEPLTPAERREPAGGIGAACPQQRLHLGVSRSYDDPARLRTAYLEAKLACDAGIYNPQPLHYATIEELKPAGHMASADPFLPVRGPLIHELQILNISGVREWVHRLFCAFEAEQADPELIIRCLQQVEETVRNELKEFEETHRQQSRPRLEESVRACMSLGEIEKLFTSTLTAVLEDIRTRRLELSGTAVETVKRWIAANYKQHADLNMLAGMVFLTPSYLSKLFKQETGLTLTDYVIEIRIRTAKLLLKNAPDLKVHEIGTEVGYPDPAYFNKLFKKTVGVTPNEYKRISHV</sequence>
<evidence type="ECO:0000256" key="4">
    <source>
        <dbReference type="PROSITE-ProRule" id="PRU00169"/>
    </source>
</evidence>
<dbReference type="GO" id="GO:0000160">
    <property type="term" value="P:phosphorelay signal transduction system"/>
    <property type="evidence" value="ECO:0007669"/>
    <property type="project" value="InterPro"/>
</dbReference>
<keyword evidence="2" id="KW-0238">DNA-binding</keyword>
<dbReference type="InterPro" id="IPR011006">
    <property type="entry name" value="CheY-like_superfamily"/>
</dbReference>
<dbReference type="SMART" id="SM00342">
    <property type="entry name" value="HTH_ARAC"/>
    <property type="match status" value="1"/>
</dbReference>
<evidence type="ECO:0000256" key="1">
    <source>
        <dbReference type="ARBA" id="ARBA00023015"/>
    </source>
</evidence>
<accession>A0A1G9D4K5</accession>
<dbReference type="PANTHER" id="PTHR43280">
    <property type="entry name" value="ARAC-FAMILY TRANSCRIPTIONAL REGULATOR"/>
    <property type="match status" value="1"/>
</dbReference>
<dbReference type="Pfam" id="PF00072">
    <property type="entry name" value="Response_reg"/>
    <property type="match status" value="1"/>
</dbReference>
<dbReference type="PRINTS" id="PR00032">
    <property type="entry name" value="HTHARAC"/>
</dbReference>
<dbReference type="GO" id="GO:0003700">
    <property type="term" value="F:DNA-binding transcription factor activity"/>
    <property type="evidence" value="ECO:0007669"/>
    <property type="project" value="InterPro"/>
</dbReference>
<keyword evidence="4" id="KW-0597">Phosphoprotein</keyword>
<organism evidence="7 8">
    <name type="scientific">Paenibacillus typhae</name>
    <dbReference type="NCBI Taxonomy" id="1174501"/>
    <lineage>
        <taxon>Bacteria</taxon>
        <taxon>Bacillati</taxon>
        <taxon>Bacillota</taxon>
        <taxon>Bacilli</taxon>
        <taxon>Bacillales</taxon>
        <taxon>Paenibacillaceae</taxon>
        <taxon>Paenibacillus</taxon>
    </lineage>
</organism>
<dbReference type="GO" id="GO:0043565">
    <property type="term" value="F:sequence-specific DNA binding"/>
    <property type="evidence" value="ECO:0007669"/>
    <property type="project" value="InterPro"/>
</dbReference>
<evidence type="ECO:0000259" key="6">
    <source>
        <dbReference type="PROSITE" id="PS50110"/>
    </source>
</evidence>
<dbReference type="SUPFAM" id="SSF52172">
    <property type="entry name" value="CheY-like"/>
    <property type="match status" value="1"/>
</dbReference>
<protein>
    <submittedName>
        <fullName evidence="7">Two-component system, response regulator YesN</fullName>
    </submittedName>
</protein>
<evidence type="ECO:0000256" key="3">
    <source>
        <dbReference type="ARBA" id="ARBA00023163"/>
    </source>
</evidence>
<dbReference type="SMART" id="SM00448">
    <property type="entry name" value="REC"/>
    <property type="match status" value="1"/>
</dbReference>
<dbReference type="SUPFAM" id="SSF46689">
    <property type="entry name" value="Homeodomain-like"/>
    <property type="match status" value="2"/>
</dbReference>
<dbReference type="PROSITE" id="PS50110">
    <property type="entry name" value="RESPONSE_REGULATORY"/>
    <property type="match status" value="1"/>
</dbReference>
<gene>
    <name evidence="7" type="ORF">SAMN05216192_14639</name>
</gene>
<dbReference type="PROSITE" id="PS01124">
    <property type="entry name" value="HTH_ARAC_FAMILY_2"/>
    <property type="match status" value="1"/>
</dbReference>
<feature type="domain" description="Response regulatory" evidence="6">
    <location>
        <begin position="3"/>
        <end position="120"/>
    </location>
</feature>
<dbReference type="InterPro" id="IPR020449">
    <property type="entry name" value="Tscrpt_reg_AraC-type_HTH"/>
</dbReference>
<dbReference type="PANTHER" id="PTHR43280:SF28">
    <property type="entry name" value="HTH-TYPE TRANSCRIPTIONAL ACTIVATOR RHAS"/>
    <property type="match status" value="1"/>
</dbReference>
<dbReference type="InterPro" id="IPR018062">
    <property type="entry name" value="HTH_AraC-typ_CS"/>
</dbReference>
<evidence type="ECO:0000313" key="8">
    <source>
        <dbReference type="Proteomes" id="UP000199050"/>
    </source>
</evidence>
<evidence type="ECO:0000313" key="7">
    <source>
        <dbReference type="EMBL" id="SDK58807.1"/>
    </source>
</evidence>
<dbReference type="PROSITE" id="PS00041">
    <property type="entry name" value="HTH_ARAC_FAMILY_1"/>
    <property type="match status" value="1"/>
</dbReference>